<name>A0A9W8VAA9_9HYPO</name>
<dbReference type="Pfam" id="PF13460">
    <property type="entry name" value="NAD_binding_10"/>
    <property type="match status" value="1"/>
</dbReference>
<comment type="similarity">
    <text evidence="1">Belongs to the NmrA-type oxidoreductase family. Isoflavone reductase subfamily.</text>
</comment>
<dbReference type="OrthoDB" id="9974981at2759"/>
<reference evidence="5" key="1">
    <citation type="submission" date="2022-09" db="EMBL/GenBank/DDBJ databases">
        <title>Fusarium specimens isolated from Avocado Roots.</title>
        <authorList>
            <person name="Stajich J."/>
            <person name="Roper C."/>
            <person name="Heimlech-Rivalta G."/>
        </authorList>
    </citation>
    <scope>NUCLEOTIDE SEQUENCE</scope>
    <source>
        <strain evidence="5">CF00136</strain>
    </source>
</reference>
<dbReference type="GO" id="GO:0016491">
    <property type="term" value="F:oxidoreductase activity"/>
    <property type="evidence" value="ECO:0007669"/>
    <property type="project" value="UniProtKB-KW"/>
</dbReference>
<dbReference type="PANTHER" id="PTHR47706:SF1">
    <property type="entry name" value="CIPA-LIKE, PUTATIVE (AFU_ORTHOLOGUE AFUA_1G12460)-RELATED"/>
    <property type="match status" value="1"/>
</dbReference>
<evidence type="ECO:0000313" key="5">
    <source>
        <dbReference type="EMBL" id="KAJ4246585.1"/>
    </source>
</evidence>
<dbReference type="InterPro" id="IPR051609">
    <property type="entry name" value="NmrA/Isoflavone_reductase-like"/>
</dbReference>
<dbReference type="InterPro" id="IPR036291">
    <property type="entry name" value="NAD(P)-bd_dom_sf"/>
</dbReference>
<dbReference type="SUPFAM" id="SSF51735">
    <property type="entry name" value="NAD(P)-binding Rossmann-fold domains"/>
    <property type="match status" value="1"/>
</dbReference>
<dbReference type="EMBL" id="JAOQAZ010000042">
    <property type="protein sequence ID" value="KAJ4246585.1"/>
    <property type="molecule type" value="Genomic_DNA"/>
</dbReference>
<evidence type="ECO:0000259" key="4">
    <source>
        <dbReference type="Pfam" id="PF13460"/>
    </source>
</evidence>
<dbReference type="PANTHER" id="PTHR47706">
    <property type="entry name" value="NMRA-LIKE FAMILY PROTEIN"/>
    <property type="match status" value="1"/>
</dbReference>
<evidence type="ECO:0000256" key="3">
    <source>
        <dbReference type="ARBA" id="ARBA00023002"/>
    </source>
</evidence>
<evidence type="ECO:0000256" key="1">
    <source>
        <dbReference type="ARBA" id="ARBA00005725"/>
    </source>
</evidence>
<keyword evidence="3" id="KW-0560">Oxidoreductase</keyword>
<protein>
    <recommendedName>
        <fullName evidence="4">NAD(P)-binding domain-containing protein</fullName>
    </recommendedName>
</protein>
<dbReference type="AlphaFoldDB" id="A0A9W8VAA9"/>
<sequence>MTSYKKVALLGKGVLGSAVLEQLVANGFTVTLLSRDPSNVQNLPSGVGVAKVDYSSKVSIVEALRGNDVVINTLGAASVGNQEIIIDAAIDAGVKRYFPNDWSHLSNDPLAKDLPTNYTHLKVQAYLQKKADEGLLEYTVINAGPFFDLILKFPYLVDTKSHSVTLFDNGETPLSTTSTRSVGKAVAGALKIPEATKNRKLAINDTVLTQAKVYEWAKKYTSTDVQWTETRVDAQEELDKAVKALKENPSDHKLILPVFKASALNSKLTTAYPKVDNELLGLPLMSEEEVEAKFAATFQKA</sequence>
<dbReference type="InterPro" id="IPR016040">
    <property type="entry name" value="NAD(P)-bd_dom"/>
</dbReference>
<dbReference type="Gene3D" id="3.90.25.10">
    <property type="entry name" value="UDP-galactose 4-epimerase, domain 1"/>
    <property type="match status" value="1"/>
</dbReference>
<dbReference type="Gene3D" id="3.40.50.720">
    <property type="entry name" value="NAD(P)-binding Rossmann-like Domain"/>
    <property type="match status" value="1"/>
</dbReference>
<accession>A0A9W8VAA9</accession>
<organism evidence="5 6">
    <name type="scientific">Fusarium torreyae</name>
    <dbReference type="NCBI Taxonomy" id="1237075"/>
    <lineage>
        <taxon>Eukaryota</taxon>
        <taxon>Fungi</taxon>
        <taxon>Dikarya</taxon>
        <taxon>Ascomycota</taxon>
        <taxon>Pezizomycotina</taxon>
        <taxon>Sordariomycetes</taxon>
        <taxon>Hypocreomycetidae</taxon>
        <taxon>Hypocreales</taxon>
        <taxon>Nectriaceae</taxon>
        <taxon>Fusarium</taxon>
    </lineage>
</organism>
<keyword evidence="2" id="KW-0521">NADP</keyword>
<evidence type="ECO:0000313" key="6">
    <source>
        <dbReference type="Proteomes" id="UP001152049"/>
    </source>
</evidence>
<dbReference type="CDD" id="cd05259">
    <property type="entry name" value="PCBER_SDR_a"/>
    <property type="match status" value="1"/>
</dbReference>
<evidence type="ECO:0000256" key="2">
    <source>
        <dbReference type="ARBA" id="ARBA00022857"/>
    </source>
</evidence>
<dbReference type="Proteomes" id="UP001152049">
    <property type="component" value="Unassembled WGS sequence"/>
</dbReference>
<keyword evidence="6" id="KW-1185">Reference proteome</keyword>
<comment type="caution">
    <text evidence="5">The sequence shown here is derived from an EMBL/GenBank/DDBJ whole genome shotgun (WGS) entry which is preliminary data.</text>
</comment>
<proteinExistence type="inferred from homology"/>
<gene>
    <name evidence="5" type="ORF">NW762_013527</name>
</gene>
<feature type="domain" description="NAD(P)-binding" evidence="4">
    <location>
        <begin position="12"/>
        <end position="191"/>
    </location>
</feature>
<dbReference type="InterPro" id="IPR045312">
    <property type="entry name" value="PCBER-like"/>
</dbReference>